<feature type="signal peptide" evidence="5">
    <location>
        <begin position="1"/>
        <end position="16"/>
    </location>
</feature>
<comment type="function">
    <text evidence="3">Putative oxidoreductase.</text>
</comment>
<accession>A0AAU9KCS4</accession>
<dbReference type="Gene3D" id="3.40.50.720">
    <property type="entry name" value="NAD(P)-binding Rossmann-like Domain"/>
    <property type="match status" value="1"/>
</dbReference>
<dbReference type="InterPro" id="IPR020904">
    <property type="entry name" value="Sc_DH/Rdtase_CS"/>
</dbReference>
<evidence type="ECO:0000313" key="6">
    <source>
        <dbReference type="EMBL" id="CAG9334682.1"/>
    </source>
</evidence>
<dbReference type="GO" id="GO:0016491">
    <property type="term" value="F:oxidoreductase activity"/>
    <property type="evidence" value="ECO:0007669"/>
    <property type="project" value="UniProtKB-KW"/>
</dbReference>
<dbReference type="SUPFAM" id="SSF51735">
    <property type="entry name" value="NAD(P)-binding Rossmann-fold domains"/>
    <property type="match status" value="1"/>
</dbReference>
<dbReference type="PIRSF" id="PIRSF000126">
    <property type="entry name" value="11-beta-HSD1"/>
    <property type="match status" value="1"/>
</dbReference>
<sequence length="300" mass="33170">MDFWVILLLFTIPVLLFKLYKKTRPISFAGKTVWITGASSGIGEFLAYEFINKGASVILSARNVDELNRVRNNLGVRKEKATIIPLDLANGDSALLKAKEIMKQHEIDILINNAGVSQRCTFMECLDSLTVERKAMELNYFSVVALTKAAAEVMAKRGSGQIVVISSLAGLVGSPYRTGYSGSKFAISGFYESLRSELHDYGVQVSSIYPGYVNTNIAKNALNSKGEEFGKSDPANAEGMSAERFAKKAIRGIFNKDADLLVCPLKYHLMFYIKAFCPAAFHYLLRSYSKKVLKKLKEAS</sequence>
<dbReference type="Pfam" id="PF00106">
    <property type="entry name" value="adh_short"/>
    <property type="match status" value="1"/>
</dbReference>
<dbReference type="EMBL" id="CAJZBQ010000058">
    <property type="protein sequence ID" value="CAG9334682.1"/>
    <property type="molecule type" value="Genomic_DNA"/>
</dbReference>
<dbReference type="GO" id="GO:0016020">
    <property type="term" value="C:membrane"/>
    <property type="evidence" value="ECO:0007669"/>
    <property type="project" value="TreeGrafter"/>
</dbReference>
<evidence type="ECO:0000256" key="2">
    <source>
        <dbReference type="ARBA" id="ARBA00023002"/>
    </source>
</evidence>
<dbReference type="PRINTS" id="PR00080">
    <property type="entry name" value="SDRFAMILY"/>
</dbReference>
<dbReference type="PANTHER" id="PTHR44196:SF1">
    <property type="entry name" value="DEHYDROGENASE_REDUCTASE SDR FAMILY MEMBER 7B"/>
    <property type="match status" value="1"/>
</dbReference>
<protein>
    <submittedName>
        <fullName evidence="6">Uncharacterized protein</fullName>
    </submittedName>
</protein>
<name>A0AAU9KCS4_9CILI</name>
<keyword evidence="5" id="KW-0732">Signal</keyword>
<dbReference type="InterPro" id="IPR002347">
    <property type="entry name" value="SDR_fam"/>
</dbReference>
<evidence type="ECO:0000256" key="4">
    <source>
        <dbReference type="RuleBase" id="RU000363"/>
    </source>
</evidence>
<dbReference type="PRINTS" id="PR00081">
    <property type="entry name" value="GDHRDH"/>
</dbReference>
<gene>
    <name evidence="6" type="ORF">BSTOLATCC_MIC61286</name>
</gene>
<evidence type="ECO:0000256" key="1">
    <source>
        <dbReference type="ARBA" id="ARBA00006484"/>
    </source>
</evidence>
<comment type="caution">
    <text evidence="6">The sequence shown here is derived from an EMBL/GenBank/DDBJ whole genome shotgun (WGS) entry which is preliminary data.</text>
</comment>
<comment type="similarity">
    <text evidence="1 4">Belongs to the short-chain dehydrogenases/reductases (SDR) family.</text>
</comment>
<evidence type="ECO:0000256" key="5">
    <source>
        <dbReference type="SAM" id="SignalP"/>
    </source>
</evidence>
<keyword evidence="7" id="KW-1185">Reference proteome</keyword>
<evidence type="ECO:0000256" key="3">
    <source>
        <dbReference type="ARBA" id="ARBA00037096"/>
    </source>
</evidence>
<feature type="chain" id="PRO_5043482423" evidence="5">
    <location>
        <begin position="17"/>
        <end position="300"/>
    </location>
</feature>
<dbReference type="NCBIfam" id="NF004825">
    <property type="entry name" value="PRK06181.1"/>
    <property type="match status" value="1"/>
</dbReference>
<evidence type="ECO:0000313" key="7">
    <source>
        <dbReference type="Proteomes" id="UP001162131"/>
    </source>
</evidence>
<keyword evidence="2" id="KW-0560">Oxidoreductase</keyword>
<proteinExistence type="inferred from homology"/>
<reference evidence="6" key="1">
    <citation type="submission" date="2021-09" db="EMBL/GenBank/DDBJ databases">
        <authorList>
            <consortium name="AG Swart"/>
            <person name="Singh M."/>
            <person name="Singh A."/>
            <person name="Seah K."/>
            <person name="Emmerich C."/>
        </authorList>
    </citation>
    <scope>NUCLEOTIDE SEQUENCE</scope>
    <source>
        <strain evidence="6">ATCC30299</strain>
    </source>
</reference>
<organism evidence="6 7">
    <name type="scientific">Blepharisma stoltei</name>
    <dbReference type="NCBI Taxonomy" id="1481888"/>
    <lineage>
        <taxon>Eukaryota</taxon>
        <taxon>Sar</taxon>
        <taxon>Alveolata</taxon>
        <taxon>Ciliophora</taxon>
        <taxon>Postciliodesmatophora</taxon>
        <taxon>Heterotrichea</taxon>
        <taxon>Heterotrichida</taxon>
        <taxon>Blepharismidae</taxon>
        <taxon>Blepharisma</taxon>
    </lineage>
</organism>
<dbReference type="InterPro" id="IPR036291">
    <property type="entry name" value="NAD(P)-bd_dom_sf"/>
</dbReference>
<dbReference type="PROSITE" id="PS00061">
    <property type="entry name" value="ADH_SHORT"/>
    <property type="match status" value="1"/>
</dbReference>
<dbReference type="AlphaFoldDB" id="A0AAU9KCS4"/>
<dbReference type="PANTHER" id="PTHR44196">
    <property type="entry name" value="DEHYDROGENASE/REDUCTASE SDR FAMILY MEMBER 7B"/>
    <property type="match status" value="1"/>
</dbReference>
<dbReference type="Proteomes" id="UP001162131">
    <property type="component" value="Unassembled WGS sequence"/>
</dbReference>